<reference evidence="2" key="1">
    <citation type="journal article" date="2021" name="BMC Genomics">
        <title>Chromosome-level genome assembly and manually-curated proteome of model necrotroph Parastagonospora nodorum Sn15 reveals a genome-wide trove of candidate effector homologs, and redundancy of virulence-related functions within an accessory chromosome.</title>
        <authorList>
            <person name="Bertazzoni S."/>
            <person name="Jones D.A.B."/>
            <person name="Phan H.T."/>
            <person name="Tan K.-C."/>
            <person name="Hane J.K."/>
        </authorList>
    </citation>
    <scope>NUCLEOTIDE SEQUENCE [LARGE SCALE GENOMIC DNA]</scope>
    <source>
        <strain evidence="2">SN15 / ATCC MYA-4574 / FGSC 10173)</strain>
    </source>
</reference>
<dbReference type="VEuPathDB" id="FungiDB:JI435_053310"/>
<dbReference type="Proteomes" id="UP000663193">
    <property type="component" value="Chromosome 13"/>
</dbReference>
<gene>
    <name evidence="1" type="ORF">JI435_053310</name>
</gene>
<keyword evidence="2" id="KW-1185">Reference proteome</keyword>
<dbReference type="AlphaFoldDB" id="A0A7U2I7F3"/>
<organism evidence="1 2">
    <name type="scientific">Phaeosphaeria nodorum (strain SN15 / ATCC MYA-4574 / FGSC 10173)</name>
    <name type="common">Glume blotch fungus</name>
    <name type="synonym">Parastagonospora nodorum</name>
    <dbReference type="NCBI Taxonomy" id="321614"/>
    <lineage>
        <taxon>Eukaryota</taxon>
        <taxon>Fungi</taxon>
        <taxon>Dikarya</taxon>
        <taxon>Ascomycota</taxon>
        <taxon>Pezizomycotina</taxon>
        <taxon>Dothideomycetes</taxon>
        <taxon>Pleosporomycetidae</taxon>
        <taxon>Pleosporales</taxon>
        <taxon>Pleosporineae</taxon>
        <taxon>Phaeosphaeriaceae</taxon>
        <taxon>Parastagonospora</taxon>
    </lineage>
</organism>
<name>A0A7U2I7F3_PHANO</name>
<evidence type="ECO:0000313" key="2">
    <source>
        <dbReference type="Proteomes" id="UP000663193"/>
    </source>
</evidence>
<sequence length="151" mass="16842">MAGMAPRRLDGSKNETLTLVQQGRVYAQEQLAAGRTCSVFVQTSSIEQASRIRSSGLQDFCWAPEFSPRRGRKQSGCGKLQGTCDGGYIWHRRKGTVAAREMKCQRPQRLSAVTRLVTSLSPPSFYPPPSARFTTPSLPIFDFNKRSLHHI</sequence>
<proteinExistence type="predicted"/>
<accession>A0A7U2I7F3</accession>
<evidence type="ECO:0000313" key="1">
    <source>
        <dbReference type="EMBL" id="QRD02358.1"/>
    </source>
</evidence>
<dbReference type="EMBL" id="CP069035">
    <property type="protein sequence ID" value="QRD02358.1"/>
    <property type="molecule type" value="Genomic_DNA"/>
</dbReference>
<protein>
    <submittedName>
        <fullName evidence="1">Uncharacterized protein</fullName>
    </submittedName>
</protein>